<comment type="subcellular location">
    <subcellularLocation>
        <location evidence="1">Membrane</location>
        <topology evidence="1">Single-pass membrane protein</topology>
    </subcellularLocation>
</comment>
<keyword evidence="3 6" id="KW-1133">Transmembrane helix</keyword>
<dbReference type="InterPro" id="IPR051694">
    <property type="entry name" value="Immunoregulatory_rcpt-like"/>
</dbReference>
<accession>A0A316YEY4</accession>
<dbReference type="PANTHER" id="PTHR15549:SF30">
    <property type="entry name" value="MID2 DOMAIN-CONTAINING PROTEIN"/>
    <property type="match status" value="1"/>
</dbReference>
<evidence type="ECO:0008006" key="10">
    <source>
        <dbReference type="Google" id="ProtNLM"/>
    </source>
</evidence>
<sequence>MMARLRSLAVVVAVAVLVVASTTSAHLESPQPTALARSSISHPRAVRRLFGLGSGSGSDTGSDTSSQGSDSSSSSDNGLSASSSSSDDGAASSASAASSTATSDTSQDSNTNHTPLIIGVSVVGGVAILGAVIFLWMKFGGKRFSDYKDDDADIKWPELKADHDAALQPLPARRTGGAGFDMGGESDNGHEAGGDSHSMQEYGSKGRDSFTGSSVALNAYPNSSQAGGYYDPYGATPYVPDPQSQQQAGYNSSYGHADVYGQMQDPYMGAAPVQHTSPSMDPYRVNVHQGQPMQNPYA</sequence>
<name>A0A316YEY4_9BASI</name>
<dbReference type="RefSeq" id="XP_025374632.1">
    <property type="nucleotide sequence ID" value="XM_025518337.1"/>
</dbReference>
<dbReference type="STRING" id="215250.A0A316YEY4"/>
<evidence type="ECO:0000256" key="6">
    <source>
        <dbReference type="SAM" id="Phobius"/>
    </source>
</evidence>
<dbReference type="OrthoDB" id="2576541at2759"/>
<dbReference type="InParanoid" id="A0A316YEY4"/>
<protein>
    <recommendedName>
        <fullName evidence="10">Mid2 domain-containing protein</fullName>
    </recommendedName>
</protein>
<dbReference type="AlphaFoldDB" id="A0A316YEY4"/>
<dbReference type="GeneID" id="37040253"/>
<keyword evidence="9" id="KW-1185">Reference proteome</keyword>
<evidence type="ECO:0000256" key="7">
    <source>
        <dbReference type="SAM" id="SignalP"/>
    </source>
</evidence>
<feature type="transmembrane region" description="Helical" evidence="6">
    <location>
        <begin position="116"/>
        <end position="137"/>
    </location>
</feature>
<evidence type="ECO:0000313" key="9">
    <source>
        <dbReference type="Proteomes" id="UP000245768"/>
    </source>
</evidence>
<keyword evidence="2 6" id="KW-0812">Transmembrane</keyword>
<feature type="region of interest" description="Disordered" evidence="5">
    <location>
        <begin position="51"/>
        <end position="113"/>
    </location>
</feature>
<keyword evidence="7" id="KW-0732">Signal</keyword>
<feature type="region of interest" description="Disordered" evidence="5">
    <location>
        <begin position="184"/>
        <end position="207"/>
    </location>
</feature>
<evidence type="ECO:0000256" key="1">
    <source>
        <dbReference type="ARBA" id="ARBA00004167"/>
    </source>
</evidence>
<evidence type="ECO:0000313" key="8">
    <source>
        <dbReference type="EMBL" id="PWN87434.1"/>
    </source>
</evidence>
<dbReference type="GO" id="GO:0016020">
    <property type="term" value="C:membrane"/>
    <property type="evidence" value="ECO:0007669"/>
    <property type="project" value="UniProtKB-SubCell"/>
</dbReference>
<evidence type="ECO:0000256" key="2">
    <source>
        <dbReference type="ARBA" id="ARBA00022692"/>
    </source>
</evidence>
<organism evidence="8 9">
    <name type="scientific">Acaromyces ingoldii</name>
    <dbReference type="NCBI Taxonomy" id="215250"/>
    <lineage>
        <taxon>Eukaryota</taxon>
        <taxon>Fungi</taxon>
        <taxon>Dikarya</taxon>
        <taxon>Basidiomycota</taxon>
        <taxon>Ustilaginomycotina</taxon>
        <taxon>Exobasidiomycetes</taxon>
        <taxon>Exobasidiales</taxon>
        <taxon>Cryptobasidiaceae</taxon>
        <taxon>Acaromyces</taxon>
    </lineage>
</organism>
<feature type="compositionally biased region" description="Low complexity" evidence="5">
    <location>
        <begin position="59"/>
        <end position="113"/>
    </location>
</feature>
<dbReference type="PANTHER" id="PTHR15549">
    <property type="entry name" value="PAIRED IMMUNOGLOBULIN-LIKE TYPE 2 RECEPTOR"/>
    <property type="match status" value="1"/>
</dbReference>
<evidence type="ECO:0000256" key="3">
    <source>
        <dbReference type="ARBA" id="ARBA00022989"/>
    </source>
</evidence>
<gene>
    <name evidence="8" type="ORF">FA10DRAFT_185045</name>
</gene>
<dbReference type="Proteomes" id="UP000245768">
    <property type="component" value="Unassembled WGS sequence"/>
</dbReference>
<feature type="chain" id="PRO_5016340275" description="Mid2 domain-containing protein" evidence="7">
    <location>
        <begin position="26"/>
        <end position="298"/>
    </location>
</feature>
<dbReference type="EMBL" id="KZ819640">
    <property type="protein sequence ID" value="PWN87434.1"/>
    <property type="molecule type" value="Genomic_DNA"/>
</dbReference>
<evidence type="ECO:0000256" key="4">
    <source>
        <dbReference type="ARBA" id="ARBA00023136"/>
    </source>
</evidence>
<feature type="signal peptide" evidence="7">
    <location>
        <begin position="1"/>
        <end position="25"/>
    </location>
</feature>
<evidence type="ECO:0000256" key="5">
    <source>
        <dbReference type="SAM" id="MobiDB-lite"/>
    </source>
</evidence>
<keyword evidence="4 6" id="KW-0472">Membrane</keyword>
<reference evidence="8 9" key="1">
    <citation type="journal article" date="2018" name="Mol. Biol. Evol.">
        <title>Broad Genomic Sampling Reveals a Smut Pathogenic Ancestry of the Fungal Clade Ustilaginomycotina.</title>
        <authorList>
            <person name="Kijpornyongpan T."/>
            <person name="Mondo S.J."/>
            <person name="Barry K."/>
            <person name="Sandor L."/>
            <person name="Lee J."/>
            <person name="Lipzen A."/>
            <person name="Pangilinan J."/>
            <person name="LaButti K."/>
            <person name="Hainaut M."/>
            <person name="Henrissat B."/>
            <person name="Grigoriev I.V."/>
            <person name="Spatafora J.W."/>
            <person name="Aime M.C."/>
        </authorList>
    </citation>
    <scope>NUCLEOTIDE SEQUENCE [LARGE SCALE GENOMIC DNA]</scope>
    <source>
        <strain evidence="8 9">MCA 4198</strain>
    </source>
</reference>
<dbReference type="GO" id="GO:0071944">
    <property type="term" value="C:cell periphery"/>
    <property type="evidence" value="ECO:0007669"/>
    <property type="project" value="UniProtKB-ARBA"/>
</dbReference>
<proteinExistence type="predicted"/>